<comment type="caution">
    <text evidence="14">The sequence shown here is derived from an EMBL/GenBank/DDBJ whole genome shotgun (WGS) entry which is preliminary data.</text>
</comment>
<keyword evidence="10 13" id="KW-0472">Membrane</keyword>
<accession>A0AAD9I5J9</accession>
<feature type="transmembrane region" description="Helical" evidence="13">
    <location>
        <begin position="140"/>
        <end position="159"/>
    </location>
</feature>
<dbReference type="Pfam" id="PF03694">
    <property type="entry name" value="Erg28"/>
    <property type="match status" value="1"/>
</dbReference>
<keyword evidence="15" id="KW-1185">Reference proteome</keyword>
<keyword evidence="11" id="KW-1207">Sterol metabolism</keyword>
<evidence type="ECO:0000313" key="14">
    <source>
        <dbReference type="EMBL" id="KAK2071659.1"/>
    </source>
</evidence>
<keyword evidence="3" id="KW-0444">Lipid biosynthesis</keyword>
<evidence type="ECO:0000256" key="1">
    <source>
        <dbReference type="ARBA" id="ARBA00004477"/>
    </source>
</evidence>
<dbReference type="PANTHER" id="PTHR15451">
    <property type="entry name" value="ERGOSTEROL BIOSYNTHETIC PROTEIN 28-RELATED"/>
    <property type="match status" value="1"/>
</dbReference>
<reference evidence="14" key="1">
    <citation type="journal article" date="2023" name="Mol. Plant Microbe Interact.">
        <title>Elucidating the Obligate Nature and Biological Capacity of an Invasive Fungal Corn Pathogen.</title>
        <authorList>
            <person name="MacCready J.S."/>
            <person name="Roggenkamp E.M."/>
            <person name="Gdanetz K."/>
            <person name="Chilvers M.I."/>
        </authorList>
    </citation>
    <scope>NUCLEOTIDE SEQUENCE</scope>
    <source>
        <strain evidence="14">PM02</strain>
    </source>
</reference>
<dbReference type="AlphaFoldDB" id="A0AAD9I5J9"/>
<keyword evidence="7 13" id="KW-1133">Transmembrane helix</keyword>
<keyword evidence="8" id="KW-0756">Sterol biosynthesis</keyword>
<comment type="subcellular location">
    <subcellularLocation>
        <location evidence="1">Endoplasmic reticulum membrane</location>
        <topology evidence="1">Multi-pass membrane protein</topology>
    </subcellularLocation>
</comment>
<evidence type="ECO:0000256" key="8">
    <source>
        <dbReference type="ARBA" id="ARBA00023011"/>
    </source>
</evidence>
<keyword evidence="9" id="KW-0443">Lipid metabolism</keyword>
<proteinExistence type="inferred from homology"/>
<organism evidence="14 15">
    <name type="scientific">Phyllachora maydis</name>
    <dbReference type="NCBI Taxonomy" id="1825666"/>
    <lineage>
        <taxon>Eukaryota</taxon>
        <taxon>Fungi</taxon>
        <taxon>Dikarya</taxon>
        <taxon>Ascomycota</taxon>
        <taxon>Pezizomycotina</taxon>
        <taxon>Sordariomycetes</taxon>
        <taxon>Sordariomycetidae</taxon>
        <taxon>Phyllachorales</taxon>
        <taxon>Phyllachoraceae</taxon>
        <taxon>Phyllachora</taxon>
    </lineage>
</organism>
<keyword evidence="12" id="KW-0753">Steroid metabolism</keyword>
<dbReference type="PANTHER" id="PTHR15451:SF19">
    <property type="entry name" value="ERGOSTEROL BIOSYNTHETIC PROTEIN 28 HOMOLOG"/>
    <property type="match status" value="1"/>
</dbReference>
<dbReference type="EMBL" id="JAQQPM010000005">
    <property type="protein sequence ID" value="KAK2071659.1"/>
    <property type="molecule type" value="Genomic_DNA"/>
</dbReference>
<feature type="transmembrane region" description="Helical" evidence="13">
    <location>
        <begin position="112"/>
        <end position="134"/>
    </location>
</feature>
<evidence type="ECO:0000256" key="6">
    <source>
        <dbReference type="ARBA" id="ARBA00022955"/>
    </source>
</evidence>
<keyword evidence="6" id="KW-0752">Steroid biosynthesis</keyword>
<feature type="transmembrane region" description="Helical" evidence="13">
    <location>
        <begin position="81"/>
        <end position="100"/>
    </location>
</feature>
<evidence type="ECO:0000256" key="12">
    <source>
        <dbReference type="ARBA" id="ARBA00023221"/>
    </source>
</evidence>
<evidence type="ECO:0000256" key="4">
    <source>
        <dbReference type="ARBA" id="ARBA00022692"/>
    </source>
</evidence>
<name>A0AAD9I5J9_9PEZI</name>
<feature type="transmembrane region" description="Helical" evidence="13">
    <location>
        <begin position="14"/>
        <end position="32"/>
    </location>
</feature>
<evidence type="ECO:0000256" key="10">
    <source>
        <dbReference type="ARBA" id="ARBA00023136"/>
    </source>
</evidence>
<evidence type="ECO:0000256" key="2">
    <source>
        <dbReference type="ARBA" id="ARBA00005377"/>
    </source>
</evidence>
<evidence type="ECO:0000256" key="5">
    <source>
        <dbReference type="ARBA" id="ARBA00022824"/>
    </source>
</evidence>
<gene>
    <name evidence="14" type="ORF">P8C59_006065</name>
</gene>
<evidence type="ECO:0000256" key="11">
    <source>
        <dbReference type="ARBA" id="ARBA00023166"/>
    </source>
</evidence>
<sequence>MEYIKSFVPATERGLLPAYLIFVSVVAMGNTFQSFSTLAYTNRIYNGLFVPNPRLPSTSMQSLTPASSKDAEKAKGQVTPLAGRLFGVYTFMAGLIRFYAAYEIENPRLYQLAIWTHIIAAAHFTSEALIYGGINSSTIFGGPPAFPFLAAYGGLFWMLSQYSNYVAA</sequence>
<evidence type="ECO:0008006" key="16">
    <source>
        <dbReference type="Google" id="ProtNLM"/>
    </source>
</evidence>
<keyword evidence="5" id="KW-0256">Endoplasmic reticulum</keyword>
<dbReference type="InterPro" id="IPR005352">
    <property type="entry name" value="Erg28"/>
</dbReference>
<dbReference type="GO" id="GO:0030674">
    <property type="term" value="F:protein-macromolecule adaptor activity"/>
    <property type="evidence" value="ECO:0007669"/>
    <property type="project" value="TreeGrafter"/>
</dbReference>
<evidence type="ECO:0000256" key="13">
    <source>
        <dbReference type="SAM" id="Phobius"/>
    </source>
</evidence>
<evidence type="ECO:0000256" key="9">
    <source>
        <dbReference type="ARBA" id="ARBA00023098"/>
    </source>
</evidence>
<dbReference type="GO" id="GO:0005789">
    <property type="term" value="C:endoplasmic reticulum membrane"/>
    <property type="evidence" value="ECO:0007669"/>
    <property type="project" value="UniProtKB-SubCell"/>
</dbReference>
<evidence type="ECO:0000256" key="7">
    <source>
        <dbReference type="ARBA" id="ARBA00022989"/>
    </source>
</evidence>
<protein>
    <recommendedName>
        <fullName evidence="16">Ergosterol biosynthetic protein 28</fullName>
    </recommendedName>
</protein>
<evidence type="ECO:0000313" key="15">
    <source>
        <dbReference type="Proteomes" id="UP001217918"/>
    </source>
</evidence>
<evidence type="ECO:0000256" key="3">
    <source>
        <dbReference type="ARBA" id="ARBA00022516"/>
    </source>
</evidence>
<dbReference type="Proteomes" id="UP001217918">
    <property type="component" value="Unassembled WGS sequence"/>
</dbReference>
<dbReference type="GO" id="GO:0016126">
    <property type="term" value="P:sterol biosynthetic process"/>
    <property type="evidence" value="ECO:0007669"/>
    <property type="project" value="UniProtKB-KW"/>
</dbReference>
<keyword evidence="4 13" id="KW-0812">Transmembrane</keyword>
<comment type="similarity">
    <text evidence="2">Belongs to the ERG28 family.</text>
</comment>